<sequence length="59" mass="6623">MADPLLHHSATMDRLSSVDGLEDLLREVLDECSTQGKLQMIVCVMTREDPGYKYLKVGL</sequence>
<dbReference type="EMBL" id="JACGWJ010000009">
    <property type="protein sequence ID" value="KAL0398153.1"/>
    <property type="molecule type" value="Genomic_DNA"/>
</dbReference>
<comment type="caution">
    <text evidence="1">The sequence shown here is derived from an EMBL/GenBank/DDBJ whole genome shotgun (WGS) entry which is preliminary data.</text>
</comment>
<proteinExistence type="predicted"/>
<gene>
    <name evidence="1" type="ORF">Sradi_2158600</name>
</gene>
<reference evidence="1" key="2">
    <citation type="journal article" date="2024" name="Plant">
        <title>Genomic evolution and insights into agronomic trait innovations of Sesamum species.</title>
        <authorList>
            <person name="Miao H."/>
            <person name="Wang L."/>
            <person name="Qu L."/>
            <person name="Liu H."/>
            <person name="Sun Y."/>
            <person name="Le M."/>
            <person name="Wang Q."/>
            <person name="Wei S."/>
            <person name="Zheng Y."/>
            <person name="Lin W."/>
            <person name="Duan Y."/>
            <person name="Cao H."/>
            <person name="Xiong S."/>
            <person name="Wang X."/>
            <person name="Wei L."/>
            <person name="Li C."/>
            <person name="Ma Q."/>
            <person name="Ju M."/>
            <person name="Zhao R."/>
            <person name="Li G."/>
            <person name="Mu C."/>
            <person name="Tian Q."/>
            <person name="Mei H."/>
            <person name="Zhang T."/>
            <person name="Gao T."/>
            <person name="Zhang H."/>
        </authorList>
    </citation>
    <scope>NUCLEOTIDE SEQUENCE</scope>
    <source>
        <strain evidence="1">G02</strain>
    </source>
</reference>
<evidence type="ECO:0000313" key="1">
    <source>
        <dbReference type="EMBL" id="KAL0398153.1"/>
    </source>
</evidence>
<reference evidence="1" key="1">
    <citation type="submission" date="2020-06" db="EMBL/GenBank/DDBJ databases">
        <authorList>
            <person name="Li T."/>
            <person name="Hu X."/>
            <person name="Zhang T."/>
            <person name="Song X."/>
            <person name="Zhang H."/>
            <person name="Dai N."/>
            <person name="Sheng W."/>
            <person name="Hou X."/>
            <person name="Wei L."/>
        </authorList>
    </citation>
    <scope>NUCLEOTIDE SEQUENCE</scope>
    <source>
        <strain evidence="1">G02</strain>
        <tissue evidence="1">Leaf</tissue>
    </source>
</reference>
<organism evidence="1">
    <name type="scientific">Sesamum radiatum</name>
    <name type="common">Black benniseed</name>
    <dbReference type="NCBI Taxonomy" id="300843"/>
    <lineage>
        <taxon>Eukaryota</taxon>
        <taxon>Viridiplantae</taxon>
        <taxon>Streptophyta</taxon>
        <taxon>Embryophyta</taxon>
        <taxon>Tracheophyta</taxon>
        <taxon>Spermatophyta</taxon>
        <taxon>Magnoliopsida</taxon>
        <taxon>eudicotyledons</taxon>
        <taxon>Gunneridae</taxon>
        <taxon>Pentapetalae</taxon>
        <taxon>asterids</taxon>
        <taxon>lamiids</taxon>
        <taxon>Lamiales</taxon>
        <taxon>Pedaliaceae</taxon>
        <taxon>Sesamum</taxon>
    </lineage>
</organism>
<accession>A0AAW2T096</accession>
<name>A0AAW2T096_SESRA</name>
<dbReference type="AlphaFoldDB" id="A0AAW2T096"/>
<protein>
    <submittedName>
        <fullName evidence="1">Uncharacterized protein</fullName>
    </submittedName>
</protein>